<dbReference type="PANTHER" id="PTHR44757:SF2">
    <property type="entry name" value="BIOFILM ARCHITECTURE MAINTENANCE PROTEIN MBAA"/>
    <property type="match status" value="1"/>
</dbReference>
<dbReference type="InterPro" id="IPR013656">
    <property type="entry name" value="PAS_4"/>
</dbReference>
<dbReference type="PANTHER" id="PTHR44757">
    <property type="entry name" value="DIGUANYLATE CYCLASE DGCP"/>
    <property type="match status" value="1"/>
</dbReference>
<dbReference type="InterPro" id="IPR052155">
    <property type="entry name" value="Biofilm_reg_signaling"/>
</dbReference>
<reference evidence="3 4" key="1">
    <citation type="submission" date="2016-10" db="EMBL/GenBank/DDBJ databases">
        <authorList>
            <person name="de Groot N.N."/>
        </authorList>
    </citation>
    <scope>NUCLEOTIDE SEQUENCE [LARGE SCALE GENOMIC DNA]</scope>
    <source>
        <strain evidence="3 4">DSM 17890</strain>
    </source>
</reference>
<dbReference type="Pfam" id="PF08448">
    <property type="entry name" value="PAS_4"/>
    <property type="match status" value="1"/>
</dbReference>
<accession>A0A1H3A079</accession>
<organism evidence="3 4">
    <name type="scientific">Albimonas donghaensis</name>
    <dbReference type="NCBI Taxonomy" id="356660"/>
    <lineage>
        <taxon>Bacteria</taxon>
        <taxon>Pseudomonadati</taxon>
        <taxon>Pseudomonadota</taxon>
        <taxon>Alphaproteobacteria</taxon>
        <taxon>Rhodobacterales</taxon>
        <taxon>Paracoccaceae</taxon>
        <taxon>Albimonas</taxon>
    </lineage>
</organism>
<keyword evidence="4" id="KW-1185">Reference proteome</keyword>
<evidence type="ECO:0000259" key="1">
    <source>
        <dbReference type="PROSITE" id="PS50112"/>
    </source>
</evidence>
<gene>
    <name evidence="3" type="ORF">SAMN05444336_1049</name>
</gene>
<name>A0A1H3A079_9RHOB</name>
<dbReference type="AlphaFoldDB" id="A0A1H3A079"/>
<dbReference type="RefSeq" id="WP_092682141.1">
    <property type="nucleotide sequence ID" value="NZ_FNMZ01000004.1"/>
</dbReference>
<dbReference type="Gene3D" id="3.30.450.20">
    <property type="entry name" value="PAS domain"/>
    <property type="match status" value="1"/>
</dbReference>
<feature type="domain" description="PAS" evidence="1">
    <location>
        <begin position="13"/>
        <end position="66"/>
    </location>
</feature>
<dbReference type="InterPro" id="IPR000700">
    <property type="entry name" value="PAS-assoc_C"/>
</dbReference>
<dbReference type="STRING" id="356660.SAMN05444336_1049"/>
<proteinExistence type="predicted"/>
<dbReference type="EMBL" id="FNMZ01000004">
    <property type="protein sequence ID" value="SDX23035.1"/>
    <property type="molecule type" value="Genomic_DNA"/>
</dbReference>
<feature type="domain" description="PAC" evidence="2">
    <location>
        <begin position="91"/>
        <end position="143"/>
    </location>
</feature>
<evidence type="ECO:0000313" key="3">
    <source>
        <dbReference type="EMBL" id="SDX23035.1"/>
    </source>
</evidence>
<dbReference type="Proteomes" id="UP000199118">
    <property type="component" value="Unassembled WGS sequence"/>
</dbReference>
<sequence length="151" mass="16803">MSQDHTPVDLFAPETLGARLVEEMSDALVVSDREGAIRVWNKAAERIFGFSEAEALGESLDIITPERLRARHWQGYDQTMRTGRTRYGAGDLLSVPAIRKDGRTISVQFSILPLTDAEGEMQGVAAIMRDVTDDFAERKALRAELARLKRG</sequence>
<dbReference type="SUPFAM" id="SSF55785">
    <property type="entry name" value="PYP-like sensor domain (PAS domain)"/>
    <property type="match status" value="1"/>
</dbReference>
<dbReference type="InterPro" id="IPR035965">
    <property type="entry name" value="PAS-like_dom_sf"/>
</dbReference>
<evidence type="ECO:0000259" key="2">
    <source>
        <dbReference type="PROSITE" id="PS50113"/>
    </source>
</evidence>
<dbReference type="InterPro" id="IPR000014">
    <property type="entry name" value="PAS"/>
</dbReference>
<dbReference type="NCBIfam" id="TIGR00229">
    <property type="entry name" value="sensory_box"/>
    <property type="match status" value="1"/>
</dbReference>
<dbReference type="CDD" id="cd00130">
    <property type="entry name" value="PAS"/>
    <property type="match status" value="1"/>
</dbReference>
<dbReference type="OrthoDB" id="9816309at2"/>
<dbReference type="PROSITE" id="PS50113">
    <property type="entry name" value="PAC"/>
    <property type="match status" value="1"/>
</dbReference>
<dbReference type="SMART" id="SM00091">
    <property type="entry name" value="PAS"/>
    <property type="match status" value="1"/>
</dbReference>
<evidence type="ECO:0000313" key="4">
    <source>
        <dbReference type="Proteomes" id="UP000199118"/>
    </source>
</evidence>
<protein>
    <submittedName>
        <fullName evidence="3">PAS domain S-box-containing protein</fullName>
    </submittedName>
</protein>
<dbReference type="PROSITE" id="PS50112">
    <property type="entry name" value="PAS"/>
    <property type="match status" value="1"/>
</dbReference>